<reference evidence="2" key="1">
    <citation type="submission" date="2025-08" db="UniProtKB">
        <authorList>
            <consortium name="RefSeq"/>
        </authorList>
    </citation>
    <scope>IDENTIFICATION</scope>
</reference>
<dbReference type="Proteomes" id="UP000694863">
    <property type="component" value="Unplaced"/>
</dbReference>
<evidence type="ECO:0000313" key="2">
    <source>
        <dbReference type="RefSeq" id="XP_045153621.1"/>
    </source>
</evidence>
<keyword evidence="1" id="KW-1185">Reference proteome</keyword>
<protein>
    <submittedName>
        <fullName evidence="2">Protein kish-A-like</fullName>
    </submittedName>
</protein>
<organism evidence="1 2">
    <name type="scientific">Echinops telfairi</name>
    <name type="common">Lesser hedgehog tenrec</name>
    <dbReference type="NCBI Taxonomy" id="9371"/>
    <lineage>
        <taxon>Eukaryota</taxon>
        <taxon>Metazoa</taxon>
        <taxon>Chordata</taxon>
        <taxon>Craniata</taxon>
        <taxon>Vertebrata</taxon>
        <taxon>Euteleostomi</taxon>
        <taxon>Mammalia</taxon>
        <taxon>Eutheria</taxon>
        <taxon>Afrotheria</taxon>
        <taxon>Tenrecidae</taxon>
        <taxon>Tenrecinae</taxon>
        <taxon>Echinops</taxon>
    </lineage>
</organism>
<sequence>MRDDRQLSVEMGHPGSANFNVHSLLTVIWLLLYTCTYIRSLTLSVLDRNKTELLGIFGKCATTGEQKSPHVAVCCRVMAFSLLFTQ</sequence>
<dbReference type="RefSeq" id="XP_045153621.1">
    <property type="nucleotide sequence ID" value="XM_045297686.1"/>
</dbReference>
<evidence type="ECO:0000313" key="1">
    <source>
        <dbReference type="Proteomes" id="UP000694863"/>
    </source>
</evidence>
<accession>A0AC55DPF5</accession>
<proteinExistence type="predicted"/>
<gene>
    <name evidence="2" type="primary">LOC101640791</name>
</gene>
<name>A0AC55DPF5_ECHTE</name>